<dbReference type="Gene3D" id="2.130.10.130">
    <property type="entry name" value="Integrin alpha, N-terminal"/>
    <property type="match status" value="2"/>
</dbReference>
<dbReference type="InterPro" id="IPR013517">
    <property type="entry name" value="FG-GAP"/>
</dbReference>
<evidence type="ECO:0000256" key="2">
    <source>
        <dbReference type="SAM" id="SignalP"/>
    </source>
</evidence>
<gene>
    <name evidence="3" type="ORF">CSC94_19965</name>
</gene>
<dbReference type="SUPFAM" id="SSF69318">
    <property type="entry name" value="Integrin alpha N-terminal domain"/>
    <property type="match status" value="1"/>
</dbReference>
<evidence type="ECO:0000313" key="3">
    <source>
        <dbReference type="EMBL" id="PHP65192.1"/>
    </source>
</evidence>
<evidence type="ECO:0000313" key="4">
    <source>
        <dbReference type="Proteomes" id="UP000221168"/>
    </source>
</evidence>
<dbReference type="OrthoDB" id="1488578at2"/>
<dbReference type="Pfam" id="PF13517">
    <property type="entry name" value="FG-GAP_3"/>
    <property type="match status" value="2"/>
</dbReference>
<dbReference type="RefSeq" id="WP_099308150.1">
    <property type="nucleotide sequence ID" value="NZ_PDVP01000017.1"/>
</dbReference>
<proteinExistence type="predicted"/>
<dbReference type="AlphaFoldDB" id="A0A2G1QI44"/>
<dbReference type="Proteomes" id="UP000221168">
    <property type="component" value="Unassembled WGS sequence"/>
</dbReference>
<name>A0A2G1QI44_9HYPH</name>
<evidence type="ECO:0008006" key="5">
    <source>
        <dbReference type="Google" id="ProtNLM"/>
    </source>
</evidence>
<dbReference type="PANTHER" id="PTHR44103">
    <property type="entry name" value="PROPROTEIN CONVERTASE P"/>
    <property type="match status" value="1"/>
</dbReference>
<feature type="chain" id="PRO_5013961727" description="VCBS repeat-containing protein" evidence="2">
    <location>
        <begin position="31"/>
        <end position="696"/>
    </location>
</feature>
<dbReference type="EMBL" id="PDVP01000017">
    <property type="protein sequence ID" value="PHP65192.1"/>
    <property type="molecule type" value="Genomic_DNA"/>
</dbReference>
<reference evidence="3 4" key="1">
    <citation type="submission" date="2017-10" db="EMBL/GenBank/DDBJ databases">
        <title>Sedimentibacterium mangrovi gen. nov., sp. nov., a novel member of family Phyllobacteriacea isolated from mangrove sediment.</title>
        <authorList>
            <person name="Liao H."/>
            <person name="Tian Y."/>
        </authorList>
    </citation>
    <scope>NUCLEOTIDE SEQUENCE [LARGE SCALE GENOMIC DNA]</scope>
    <source>
        <strain evidence="3 4">X9-2-2</strain>
    </source>
</reference>
<keyword evidence="1 2" id="KW-0732">Signal</keyword>
<dbReference type="InterPro" id="IPR028994">
    <property type="entry name" value="Integrin_alpha_N"/>
</dbReference>
<evidence type="ECO:0000256" key="1">
    <source>
        <dbReference type="ARBA" id="ARBA00022729"/>
    </source>
</evidence>
<feature type="signal peptide" evidence="2">
    <location>
        <begin position="1"/>
        <end position="30"/>
    </location>
</feature>
<organism evidence="3 4">
    <name type="scientific">Zhengella mangrovi</name>
    <dbReference type="NCBI Taxonomy" id="1982044"/>
    <lineage>
        <taxon>Bacteria</taxon>
        <taxon>Pseudomonadati</taxon>
        <taxon>Pseudomonadota</taxon>
        <taxon>Alphaproteobacteria</taxon>
        <taxon>Hyphomicrobiales</taxon>
        <taxon>Notoacmeibacteraceae</taxon>
        <taxon>Zhengella</taxon>
    </lineage>
</organism>
<comment type="caution">
    <text evidence="3">The sequence shown here is derived from an EMBL/GenBank/DDBJ whole genome shotgun (WGS) entry which is preliminary data.</text>
</comment>
<sequence length="696" mass="73342">MRTLGPGYGNFPLKAWSLFLVLVASIAAHAQPVVYGPQENYSGFTALPGIGSSPAGVDIGVLLPFDFNHDGREDMLLTQFYNPLLDQPLPVIVYLNTPAGWVDGTAGVFAGAIPQLVSANGWIVDDFNGDGMDDVWLTVYGYDAGNAPGDQNQLYLSRPDGRFDDVSATHLPQLDDTTHSAASGDINGDGFADIFVGNIFGANTIGPYFLINDGTGRFTRDDSMIPQEVRTLNRRYTSSLISDLNFDGNNDLVLGFHAGPDYAHRIWYGNGDGTFNETVLGTLPAGYSASPYLTSGDLNRDGNPDLLFSVTSAGYQNAGIQVFLGRADGSFVEHDYAASPYVDHDPYGNTAWVYEMHPVLLNAGDCTPDITARLLGSPLYLQNAGTMTYSQRTEMVGTSQHVQVYDNDGDGGTDLFYLNPFETSAGRARLQTTTPGCGVTLLSSVSPGSRSVQTGQSATLFANMMNTSGTDATGCHPAFGAPVAGSFFYQSTDPATNQLTGTPNTPVDIPAGGIRTFLIGFTASEQMSARELRFGFLCDNSAASAPVTRGVNTASIGISDTPTADIIAIASTPVAPGVISTNGTEGNSFFASAGINIGTGETLVIEPRLTVPGPAVLGICETNSAGACIAGLQSSLTAPFSTDQTRTFAVHISANGQTIPADYARNRIRLEFREITSGALRGATSVAVTTQQLAQP</sequence>
<dbReference type="PANTHER" id="PTHR44103:SF1">
    <property type="entry name" value="PROPROTEIN CONVERTASE P"/>
    <property type="match status" value="1"/>
</dbReference>
<keyword evidence="4" id="KW-1185">Reference proteome</keyword>
<protein>
    <recommendedName>
        <fullName evidence="5">VCBS repeat-containing protein</fullName>
    </recommendedName>
</protein>
<accession>A0A2G1QI44</accession>